<dbReference type="Proteomes" id="UP000644693">
    <property type="component" value="Unassembled WGS sequence"/>
</dbReference>
<dbReference type="AlphaFoldDB" id="A0A918XH17"/>
<accession>A0A918XH17</accession>
<organism evidence="1 2">
    <name type="scientific">Parahalioglobus pacificus</name>
    <dbReference type="NCBI Taxonomy" id="930806"/>
    <lineage>
        <taxon>Bacteria</taxon>
        <taxon>Pseudomonadati</taxon>
        <taxon>Pseudomonadota</taxon>
        <taxon>Gammaproteobacteria</taxon>
        <taxon>Cellvibrionales</taxon>
        <taxon>Halieaceae</taxon>
        <taxon>Parahalioglobus</taxon>
    </lineage>
</organism>
<name>A0A918XH17_9GAMM</name>
<proteinExistence type="predicted"/>
<sequence length="142" mass="15104">MGLPESRREGVGMHTLVILAAGLLFTAGTQASDIQGLLSESDLNRPCIEAMKKADPDLKFAGGQFLVMQRAVQLADPLTAASFYEDPSHSKHFIADMLDVWNTQCQQPGQSVAGAANAVAREMNGTFPQPGYVAPMIAVGND</sequence>
<dbReference type="EMBL" id="BMYM01000001">
    <property type="protein sequence ID" value="GHD31353.1"/>
    <property type="molecule type" value="Genomic_DNA"/>
</dbReference>
<protein>
    <submittedName>
        <fullName evidence="1">Uncharacterized protein</fullName>
    </submittedName>
</protein>
<evidence type="ECO:0000313" key="2">
    <source>
        <dbReference type="Proteomes" id="UP000644693"/>
    </source>
</evidence>
<evidence type="ECO:0000313" key="1">
    <source>
        <dbReference type="EMBL" id="GHD31353.1"/>
    </source>
</evidence>
<comment type="caution">
    <text evidence="1">The sequence shown here is derived from an EMBL/GenBank/DDBJ whole genome shotgun (WGS) entry which is preliminary data.</text>
</comment>
<reference evidence="1" key="1">
    <citation type="journal article" date="2014" name="Int. J. Syst. Evol. Microbiol.">
        <title>Complete genome sequence of Corynebacterium casei LMG S-19264T (=DSM 44701T), isolated from a smear-ripened cheese.</title>
        <authorList>
            <consortium name="US DOE Joint Genome Institute (JGI-PGF)"/>
            <person name="Walter F."/>
            <person name="Albersmeier A."/>
            <person name="Kalinowski J."/>
            <person name="Ruckert C."/>
        </authorList>
    </citation>
    <scope>NUCLEOTIDE SEQUENCE</scope>
    <source>
        <strain evidence="1">KCTC 23430</strain>
    </source>
</reference>
<gene>
    <name evidence="1" type="ORF">GCM10007053_14300</name>
</gene>
<keyword evidence="2" id="KW-1185">Reference proteome</keyword>
<reference evidence="1" key="2">
    <citation type="submission" date="2020-09" db="EMBL/GenBank/DDBJ databases">
        <authorList>
            <person name="Sun Q."/>
            <person name="Kim S."/>
        </authorList>
    </citation>
    <scope>NUCLEOTIDE SEQUENCE</scope>
    <source>
        <strain evidence="1">KCTC 23430</strain>
    </source>
</reference>